<dbReference type="NCBIfam" id="NF007214">
    <property type="entry name" value="PRK09636.1"/>
    <property type="match status" value="1"/>
</dbReference>
<dbReference type="InterPro" id="IPR052704">
    <property type="entry name" value="ECF_Sigma-70_Domain"/>
</dbReference>
<dbReference type="Gene3D" id="1.10.1740.10">
    <property type="match status" value="1"/>
</dbReference>
<dbReference type="Pfam" id="PF04542">
    <property type="entry name" value="Sigma70_r2"/>
    <property type="match status" value="1"/>
</dbReference>
<dbReference type="InterPro" id="IPR007627">
    <property type="entry name" value="RNA_pol_sigma70_r2"/>
</dbReference>
<accession>A0A1R4G308</accession>
<feature type="domain" description="RNA polymerase sigma factor 70 region 4 type 2" evidence="3">
    <location>
        <begin position="107"/>
        <end position="158"/>
    </location>
</feature>
<dbReference type="PANTHER" id="PTHR30173:SF43">
    <property type="entry name" value="ECF RNA POLYMERASE SIGMA FACTOR SIGI-RELATED"/>
    <property type="match status" value="1"/>
</dbReference>
<dbReference type="Gene3D" id="3.10.450.50">
    <property type="match status" value="1"/>
</dbReference>
<comment type="subunit">
    <text evidence="1">Interacts transiently with the RNA polymerase catalytic core formed by RpoA, RpoB, RpoC and RpoZ (2 alpha, 1 beta, 1 beta' and 1 omega subunit) to form the RNA polymerase holoenzyme that can initiate transcription.</text>
</comment>
<organism evidence="4 5">
    <name type="scientific">Brevundimonas diminuta 3F5N</name>
    <dbReference type="NCBI Taxonomy" id="1255603"/>
    <lineage>
        <taxon>Bacteria</taxon>
        <taxon>Pseudomonadati</taxon>
        <taxon>Pseudomonadota</taxon>
        <taxon>Alphaproteobacteria</taxon>
        <taxon>Caulobacterales</taxon>
        <taxon>Caulobacteraceae</taxon>
        <taxon>Brevundimonas</taxon>
    </lineage>
</organism>
<dbReference type="SUPFAM" id="SSF54427">
    <property type="entry name" value="NTF2-like"/>
    <property type="match status" value="1"/>
</dbReference>
<evidence type="ECO:0000313" key="5">
    <source>
        <dbReference type="Proteomes" id="UP000195766"/>
    </source>
</evidence>
<dbReference type="SUPFAM" id="SSF88659">
    <property type="entry name" value="Sigma3 and sigma4 domains of RNA polymerase sigma factors"/>
    <property type="match status" value="1"/>
</dbReference>
<dbReference type="NCBIfam" id="TIGR02937">
    <property type="entry name" value="sigma70-ECF"/>
    <property type="match status" value="1"/>
</dbReference>
<feature type="domain" description="RNA polymerase sigma-70 region 2" evidence="2">
    <location>
        <begin position="11"/>
        <end position="74"/>
    </location>
</feature>
<dbReference type="InterPro" id="IPR014284">
    <property type="entry name" value="RNA_pol_sigma-70_dom"/>
</dbReference>
<dbReference type="Gene3D" id="1.10.10.10">
    <property type="entry name" value="Winged helix-like DNA-binding domain superfamily/Winged helix DNA-binding domain"/>
    <property type="match status" value="1"/>
</dbReference>
<sequence>MSRPDPATEAFEAHRPRLTRLAYRMLGSLTEAEDVAQDAWLRWSRIDPTEIREPGAWLTRTTTRLALDRLKSARMQRETYVGAWLPDPMITGPEPDAEAFADDLTLSLMTAMERLSPLERAAFLLHDVFDVGFDEVATTLERDPVSVRQLASRARRHIQAARPRYAVEPEEGERLARAFFDAARSGDTAALSTLLADDVTLRSDGGGKVIAFHNAINGAPKLLRLYAGLHRKYGHEGSEMIRPVWIDGLPGYVSLERGRILQTTALTIAEGLIVEVFITRNPDKLAGIAALLDASPLAWT</sequence>
<dbReference type="GO" id="GO:0003677">
    <property type="term" value="F:DNA binding"/>
    <property type="evidence" value="ECO:0007669"/>
    <property type="project" value="InterPro"/>
</dbReference>
<dbReference type="AlphaFoldDB" id="A0A1R4G308"/>
<gene>
    <name evidence="4" type="ORF">FM111_08950</name>
</gene>
<dbReference type="InterPro" id="IPR036388">
    <property type="entry name" value="WH-like_DNA-bd_sf"/>
</dbReference>
<dbReference type="InterPro" id="IPR013249">
    <property type="entry name" value="RNA_pol_sigma70_r4_t2"/>
</dbReference>
<evidence type="ECO:0000259" key="3">
    <source>
        <dbReference type="Pfam" id="PF08281"/>
    </source>
</evidence>
<proteinExistence type="predicted"/>
<dbReference type="Proteomes" id="UP000195766">
    <property type="component" value="Unassembled WGS sequence"/>
</dbReference>
<evidence type="ECO:0000313" key="4">
    <source>
        <dbReference type="EMBL" id="SJM62477.1"/>
    </source>
</evidence>
<dbReference type="GO" id="GO:0016987">
    <property type="term" value="F:sigma factor activity"/>
    <property type="evidence" value="ECO:0007669"/>
    <property type="project" value="InterPro"/>
</dbReference>
<evidence type="ECO:0000259" key="2">
    <source>
        <dbReference type="Pfam" id="PF04542"/>
    </source>
</evidence>
<protein>
    <submittedName>
        <fullName evidence="4">Putative RNA polymerase sigma factor</fullName>
    </submittedName>
</protein>
<reference evidence="4 5" key="1">
    <citation type="submission" date="2017-02" db="EMBL/GenBank/DDBJ databases">
        <authorList>
            <person name="Peterson S.W."/>
        </authorList>
    </citation>
    <scope>NUCLEOTIDE SEQUENCE [LARGE SCALE GENOMIC DNA]</scope>
    <source>
        <strain evidence="4 5">3F5N</strain>
    </source>
</reference>
<dbReference type="PANTHER" id="PTHR30173">
    <property type="entry name" value="SIGMA 19 FACTOR"/>
    <property type="match status" value="1"/>
</dbReference>
<dbReference type="Pfam" id="PF08281">
    <property type="entry name" value="Sigma70_r4_2"/>
    <property type="match status" value="1"/>
</dbReference>
<evidence type="ECO:0000256" key="1">
    <source>
        <dbReference type="ARBA" id="ARBA00011344"/>
    </source>
</evidence>
<dbReference type="InterPro" id="IPR013324">
    <property type="entry name" value="RNA_pol_sigma_r3/r4-like"/>
</dbReference>
<dbReference type="OrthoDB" id="9794372at2"/>
<dbReference type="SUPFAM" id="SSF88946">
    <property type="entry name" value="Sigma2 domain of RNA polymerase sigma factors"/>
    <property type="match status" value="1"/>
</dbReference>
<dbReference type="EMBL" id="FUIE01000046">
    <property type="protein sequence ID" value="SJM62477.1"/>
    <property type="molecule type" value="Genomic_DNA"/>
</dbReference>
<dbReference type="InterPro" id="IPR032710">
    <property type="entry name" value="NTF2-like_dom_sf"/>
</dbReference>
<dbReference type="RefSeq" id="WP_087140636.1">
    <property type="nucleotide sequence ID" value="NZ_FUIE01000046.1"/>
</dbReference>
<name>A0A1R4G308_BREDI</name>
<dbReference type="GO" id="GO:0006352">
    <property type="term" value="P:DNA-templated transcription initiation"/>
    <property type="evidence" value="ECO:0007669"/>
    <property type="project" value="InterPro"/>
</dbReference>
<dbReference type="InterPro" id="IPR013325">
    <property type="entry name" value="RNA_pol_sigma_r2"/>
</dbReference>